<keyword evidence="8 9" id="KW-0472">Membrane</keyword>
<evidence type="ECO:0000256" key="7">
    <source>
        <dbReference type="ARBA" id="ARBA00022989"/>
    </source>
</evidence>
<reference evidence="12 17" key="1">
    <citation type="submission" date="2018-08" db="EMBL/GenBank/DDBJ databases">
        <title>Genome sequencing of Agrobacterium vitis strain ICMP 10754.</title>
        <authorList>
            <person name="Visnovsky S.B."/>
            <person name="Pitman A.R."/>
        </authorList>
    </citation>
    <scope>NUCLEOTIDE SEQUENCE [LARGE SCALE GENOMIC DNA]</scope>
    <source>
        <strain evidence="12 17">ICMP 10754</strain>
    </source>
</reference>
<dbReference type="EMBL" id="MBEV02000020">
    <property type="protein sequence ID" value="MUP07879.1"/>
    <property type="molecule type" value="Genomic_DNA"/>
</dbReference>
<dbReference type="EMBL" id="QUSG01000029">
    <property type="protein sequence ID" value="KAA3520643.1"/>
    <property type="molecule type" value="Genomic_DNA"/>
</dbReference>
<feature type="transmembrane region" description="Helical" evidence="9">
    <location>
        <begin position="20"/>
        <end position="43"/>
    </location>
</feature>
<evidence type="ECO:0000256" key="9">
    <source>
        <dbReference type="RuleBase" id="RU363032"/>
    </source>
</evidence>
<dbReference type="PANTHER" id="PTHR30614">
    <property type="entry name" value="MEMBRANE COMPONENT OF AMINO ACID ABC TRANSPORTER"/>
    <property type="match status" value="1"/>
</dbReference>
<feature type="transmembrane region" description="Helical" evidence="9">
    <location>
        <begin position="183"/>
        <end position="206"/>
    </location>
</feature>
<evidence type="ECO:0000256" key="1">
    <source>
        <dbReference type="ARBA" id="ARBA00004429"/>
    </source>
</evidence>
<dbReference type="Proteomes" id="UP000655037">
    <property type="component" value="Unassembled WGS sequence"/>
</dbReference>
<dbReference type="PROSITE" id="PS50928">
    <property type="entry name" value="ABC_TM1"/>
    <property type="match status" value="1"/>
</dbReference>
<feature type="domain" description="ABC transmembrane type-1" evidence="10">
    <location>
        <begin position="19"/>
        <end position="207"/>
    </location>
</feature>
<dbReference type="InterPro" id="IPR035906">
    <property type="entry name" value="MetI-like_sf"/>
</dbReference>
<name>A0A109CXD7_AGRVI</name>
<reference evidence="13" key="3">
    <citation type="submission" date="2020-11" db="EMBL/GenBank/DDBJ databases">
        <title>Agrobacterium vitis strain K377 genome.</title>
        <authorList>
            <person name="Xi H."/>
        </authorList>
    </citation>
    <scope>NUCLEOTIDE SEQUENCE</scope>
    <source>
        <strain evidence="13">K377</strain>
    </source>
</reference>
<dbReference type="AlphaFoldDB" id="A0A109CXD7"/>
<evidence type="ECO:0000256" key="8">
    <source>
        <dbReference type="ARBA" id="ARBA00023136"/>
    </source>
</evidence>
<evidence type="ECO:0000259" key="10">
    <source>
        <dbReference type="PROSITE" id="PS50928"/>
    </source>
</evidence>
<dbReference type="EMBL" id="JACXXJ020000003">
    <property type="protein sequence ID" value="MBF2714273.1"/>
    <property type="molecule type" value="Genomic_DNA"/>
</dbReference>
<evidence type="ECO:0000313" key="14">
    <source>
        <dbReference type="EMBL" id="MBF2718213.1"/>
    </source>
</evidence>
<dbReference type="EMBL" id="JACXXJ020000006">
    <property type="protein sequence ID" value="MBF2718213.1"/>
    <property type="molecule type" value="Genomic_DNA"/>
</dbReference>
<comment type="similarity">
    <text evidence="2">Belongs to the binding-protein-dependent transport system permease family. HisMQ subfamily.</text>
</comment>
<evidence type="ECO:0000313" key="13">
    <source>
        <dbReference type="EMBL" id="MBF2714273.1"/>
    </source>
</evidence>
<dbReference type="Proteomes" id="UP000436911">
    <property type="component" value="Unassembled WGS sequence"/>
</dbReference>
<keyword evidence="7 9" id="KW-1133">Transmembrane helix</keyword>
<evidence type="ECO:0000313" key="11">
    <source>
        <dbReference type="EMBL" id="KAA3518274.1"/>
    </source>
</evidence>
<dbReference type="PANTHER" id="PTHR30614:SF0">
    <property type="entry name" value="L-CYSTINE TRANSPORT SYSTEM PERMEASE PROTEIN TCYL"/>
    <property type="match status" value="1"/>
</dbReference>
<feature type="transmembrane region" description="Helical" evidence="9">
    <location>
        <begin position="55"/>
        <end position="78"/>
    </location>
</feature>
<proteinExistence type="inferred from homology"/>
<dbReference type="OrthoDB" id="7341446at2"/>
<evidence type="ECO:0000256" key="6">
    <source>
        <dbReference type="ARBA" id="ARBA00022970"/>
    </source>
</evidence>
<evidence type="ECO:0000313" key="16">
    <source>
        <dbReference type="Proteomes" id="UP000175993"/>
    </source>
</evidence>
<keyword evidence="6" id="KW-0029">Amino-acid transport</keyword>
<protein>
    <submittedName>
        <fullName evidence="15">ABC transporter permease subunit</fullName>
    </submittedName>
    <submittedName>
        <fullName evidence="12">Amino acid ABC transporter permease</fullName>
    </submittedName>
</protein>
<dbReference type="GO" id="GO:0043190">
    <property type="term" value="C:ATP-binding cassette (ABC) transporter complex"/>
    <property type="evidence" value="ECO:0007669"/>
    <property type="project" value="InterPro"/>
</dbReference>
<dbReference type="NCBIfam" id="TIGR01726">
    <property type="entry name" value="HEQRo_perm_3TM"/>
    <property type="match status" value="1"/>
</dbReference>
<dbReference type="InterPro" id="IPR010065">
    <property type="entry name" value="AA_ABC_transptr_permease_3TM"/>
</dbReference>
<dbReference type="GO" id="GO:0022857">
    <property type="term" value="F:transmembrane transporter activity"/>
    <property type="evidence" value="ECO:0007669"/>
    <property type="project" value="InterPro"/>
</dbReference>
<reference evidence="15 16" key="2">
    <citation type="submission" date="2019-11" db="EMBL/GenBank/DDBJ databases">
        <title>Whole-genome sequencing of Allorhizobium vitis.</title>
        <authorList>
            <person name="Gan H.M."/>
            <person name="Savka M.A."/>
        </authorList>
    </citation>
    <scope>NUCLEOTIDE SEQUENCE [LARGE SCALE GENOMIC DNA]</scope>
    <source>
        <strain evidence="15 16">AB4</strain>
    </source>
</reference>
<comment type="subcellular location">
    <subcellularLocation>
        <location evidence="1">Cell inner membrane</location>
        <topology evidence="1">Multi-pass membrane protein</topology>
    </subcellularLocation>
    <subcellularLocation>
        <location evidence="9">Cell membrane</location>
        <topology evidence="9">Multi-pass membrane protein</topology>
    </subcellularLocation>
</comment>
<keyword evidence="5 9" id="KW-0812">Transmembrane</keyword>
<evidence type="ECO:0000313" key="15">
    <source>
        <dbReference type="EMBL" id="MUP07879.1"/>
    </source>
</evidence>
<dbReference type="RefSeq" id="WP_060716613.1">
    <property type="nucleotide sequence ID" value="NZ_CP118262.1"/>
</dbReference>
<evidence type="ECO:0000256" key="3">
    <source>
        <dbReference type="ARBA" id="ARBA00022448"/>
    </source>
</evidence>
<evidence type="ECO:0000256" key="2">
    <source>
        <dbReference type="ARBA" id="ARBA00010072"/>
    </source>
</evidence>
<dbReference type="SUPFAM" id="SSF161098">
    <property type="entry name" value="MetI-like"/>
    <property type="match status" value="1"/>
</dbReference>
<dbReference type="Pfam" id="PF00528">
    <property type="entry name" value="BPD_transp_1"/>
    <property type="match status" value="1"/>
</dbReference>
<gene>
    <name evidence="15" type="ORF">BBI04_024160</name>
    <name evidence="12" type="ORF">DXT89_25590</name>
    <name evidence="11" type="ORF">DXT89_26895</name>
    <name evidence="13" type="ORF">IEI95_008465</name>
    <name evidence="14" type="ORF">IEI95_028870</name>
</gene>
<evidence type="ECO:0000256" key="4">
    <source>
        <dbReference type="ARBA" id="ARBA00022475"/>
    </source>
</evidence>
<dbReference type="Gene3D" id="1.10.3720.10">
    <property type="entry name" value="MetI-like"/>
    <property type="match status" value="1"/>
</dbReference>
<dbReference type="InterPro" id="IPR043429">
    <property type="entry name" value="ArtM/GltK/GlnP/TcyL/YhdX-like"/>
</dbReference>
<evidence type="ECO:0000313" key="17">
    <source>
        <dbReference type="Proteomes" id="UP000436911"/>
    </source>
</evidence>
<evidence type="ECO:0000313" key="12">
    <source>
        <dbReference type="EMBL" id="KAA3520643.1"/>
    </source>
</evidence>
<dbReference type="InterPro" id="IPR000515">
    <property type="entry name" value="MetI-like"/>
</dbReference>
<keyword evidence="3 9" id="KW-0813">Transport</keyword>
<dbReference type="CDD" id="cd06261">
    <property type="entry name" value="TM_PBP2"/>
    <property type="match status" value="1"/>
</dbReference>
<dbReference type="EMBL" id="QUSG01000049">
    <property type="protein sequence ID" value="KAA3518274.1"/>
    <property type="molecule type" value="Genomic_DNA"/>
</dbReference>
<evidence type="ECO:0000256" key="5">
    <source>
        <dbReference type="ARBA" id="ARBA00022692"/>
    </source>
</evidence>
<sequence>MNFDLSAIVPYGPALLSGLGTTLLCWVAGSAGAMAIGFVVVLCRISPSRILSAAALFYTEIIRGTPPLLVAFFIYGAGPSFGLVLEPLPAGILALSLHGSAYMAEIYRVGFNAVPRGHVEAGISLGLPRLAIFRRIQAPEALVAITPSLVNALIVVSKETSVLSIISVPELTYEVQKMSIETFAAFESLFALALGYWIVVSSIARAGHYIERRVMRHTVRSE</sequence>
<accession>A0A109CXD7</accession>
<dbReference type="GO" id="GO:0006865">
    <property type="term" value="P:amino acid transport"/>
    <property type="evidence" value="ECO:0007669"/>
    <property type="project" value="UniProtKB-KW"/>
</dbReference>
<dbReference type="GeneID" id="60684271"/>
<organism evidence="12 17">
    <name type="scientific">Agrobacterium vitis</name>
    <name type="common">Rhizobium vitis</name>
    <dbReference type="NCBI Taxonomy" id="373"/>
    <lineage>
        <taxon>Bacteria</taxon>
        <taxon>Pseudomonadati</taxon>
        <taxon>Pseudomonadota</taxon>
        <taxon>Alphaproteobacteria</taxon>
        <taxon>Hyphomicrobiales</taxon>
        <taxon>Rhizobiaceae</taxon>
        <taxon>Rhizobium/Agrobacterium group</taxon>
        <taxon>Agrobacterium</taxon>
    </lineage>
</organism>
<comment type="caution">
    <text evidence="12">The sequence shown here is derived from an EMBL/GenBank/DDBJ whole genome shotgun (WGS) entry which is preliminary data.</text>
</comment>
<keyword evidence="4" id="KW-1003">Cell membrane</keyword>
<dbReference type="Proteomes" id="UP000175993">
    <property type="component" value="Unassembled WGS sequence"/>
</dbReference>